<feature type="transmembrane region" description="Helical" evidence="2">
    <location>
        <begin position="406"/>
        <end position="424"/>
    </location>
</feature>
<dbReference type="PANTHER" id="PTHR14969:SF13">
    <property type="entry name" value="AT30094P"/>
    <property type="match status" value="1"/>
</dbReference>
<feature type="region of interest" description="Disordered" evidence="1">
    <location>
        <begin position="463"/>
        <end position="526"/>
    </location>
</feature>
<dbReference type="InterPro" id="IPR036938">
    <property type="entry name" value="PAP2/HPO_sf"/>
</dbReference>
<feature type="transmembrane region" description="Helical" evidence="2">
    <location>
        <begin position="12"/>
        <end position="36"/>
    </location>
</feature>
<evidence type="ECO:0000313" key="5">
    <source>
        <dbReference type="Proteomes" id="UP001500655"/>
    </source>
</evidence>
<feature type="transmembrane region" description="Helical" evidence="2">
    <location>
        <begin position="137"/>
        <end position="159"/>
    </location>
</feature>
<evidence type="ECO:0000256" key="2">
    <source>
        <dbReference type="SAM" id="Phobius"/>
    </source>
</evidence>
<comment type="caution">
    <text evidence="4">The sequence shown here is derived from an EMBL/GenBank/DDBJ whole genome shotgun (WGS) entry which is preliminary data.</text>
</comment>
<dbReference type="Gene3D" id="1.20.144.10">
    <property type="entry name" value="Phosphatidic acid phosphatase type 2/haloperoxidase"/>
    <property type="match status" value="2"/>
</dbReference>
<accession>A0ABN2KIT2</accession>
<gene>
    <name evidence="4" type="ORF">GCM10009681_30400</name>
</gene>
<feature type="transmembrane region" description="Helical" evidence="2">
    <location>
        <begin position="166"/>
        <end position="188"/>
    </location>
</feature>
<reference evidence="4 5" key="1">
    <citation type="journal article" date="2019" name="Int. J. Syst. Evol. Microbiol.">
        <title>The Global Catalogue of Microorganisms (GCM) 10K type strain sequencing project: providing services to taxonomists for standard genome sequencing and annotation.</title>
        <authorList>
            <consortium name="The Broad Institute Genomics Platform"/>
            <consortium name="The Broad Institute Genome Sequencing Center for Infectious Disease"/>
            <person name="Wu L."/>
            <person name="Ma J."/>
        </authorList>
    </citation>
    <scope>NUCLEOTIDE SEQUENCE [LARGE SCALE GENOMIC DNA]</scope>
    <source>
        <strain evidence="4 5">JCM 13249</strain>
    </source>
</reference>
<evidence type="ECO:0000256" key="1">
    <source>
        <dbReference type="SAM" id="MobiDB-lite"/>
    </source>
</evidence>
<dbReference type="PANTHER" id="PTHR14969">
    <property type="entry name" value="SPHINGOSINE-1-PHOSPHATE PHOSPHOHYDROLASE"/>
    <property type="match status" value="1"/>
</dbReference>
<dbReference type="RefSeq" id="WP_344081964.1">
    <property type="nucleotide sequence ID" value="NZ_BAAALS010000013.1"/>
</dbReference>
<evidence type="ECO:0000313" key="4">
    <source>
        <dbReference type="EMBL" id="GAA1757120.1"/>
    </source>
</evidence>
<feature type="domain" description="Phosphatidic acid phosphatase type 2/haloperoxidase" evidence="3">
    <location>
        <begin position="93"/>
        <end position="208"/>
    </location>
</feature>
<dbReference type="Pfam" id="PF01569">
    <property type="entry name" value="PAP2"/>
    <property type="match status" value="2"/>
</dbReference>
<proteinExistence type="predicted"/>
<dbReference type="CDD" id="cd03392">
    <property type="entry name" value="PAP2_like_2"/>
    <property type="match status" value="2"/>
</dbReference>
<feature type="transmembrane region" description="Helical" evidence="2">
    <location>
        <begin position="194"/>
        <end position="214"/>
    </location>
</feature>
<organism evidence="4 5">
    <name type="scientific">Luedemannella helvata</name>
    <dbReference type="NCBI Taxonomy" id="349315"/>
    <lineage>
        <taxon>Bacteria</taxon>
        <taxon>Bacillati</taxon>
        <taxon>Actinomycetota</taxon>
        <taxon>Actinomycetes</taxon>
        <taxon>Micromonosporales</taxon>
        <taxon>Micromonosporaceae</taxon>
        <taxon>Luedemannella</taxon>
    </lineage>
</organism>
<feature type="domain" description="Phosphatidic acid phosphatase type 2/haloperoxidase" evidence="3">
    <location>
        <begin position="341"/>
        <end position="451"/>
    </location>
</feature>
<name>A0ABN2KIT2_9ACTN</name>
<feature type="compositionally biased region" description="Basic and acidic residues" evidence="1">
    <location>
        <begin position="485"/>
        <end position="494"/>
    </location>
</feature>
<feature type="transmembrane region" description="Helical" evidence="2">
    <location>
        <begin position="381"/>
        <end position="399"/>
    </location>
</feature>
<dbReference type="EMBL" id="BAAALS010000013">
    <property type="protein sequence ID" value="GAA1757120.1"/>
    <property type="molecule type" value="Genomic_DNA"/>
</dbReference>
<keyword evidence="2" id="KW-1133">Transmembrane helix</keyword>
<feature type="transmembrane region" description="Helical" evidence="2">
    <location>
        <begin position="340"/>
        <end position="361"/>
    </location>
</feature>
<sequence length="526" mass="56162">MTQPTSTDAARLRHIVAVSVAGLLFGLLALLVRVGWTPLENVDTSVAHWFNDLVAPNPDVVRALNAVTRLGSWGLMLWLVALAVIVLASRRQARLAAFLVVSAMGAAILDPGLKALIGRLRPEVPSPVAFGEGSSFPSGHTLNSFICYGALVLVFLPALSPRGRRVLIGAVATLLGLIGLTRVMLGVHYVSDVVGAWCVGVAWLGLTVFAFELYRSRHGQPVSEPLAEGLEPEAAADVSPTGDAPPGRGDGILRLAALVLVGLVLTFGLVVGWGELIKLGGDNLLGDRTIPQWFADHRTPGWDDVSFFWSQAGNTHAIMAVGLISGALALGLIRRWRPVLFLVTVMFGELALFLGASAILGRDRPAVTQLDGKLPTSAYPSGHIAATLCLYAALALLIIPRFRAWWRWLALVPAVLMPVLVMLSRFYRGMHHPTDAVGSLLLAAAWVGVCYLVIRPNHDVERGTGVGGHLTERGEPGGADDERDDQQPRTHAEHATVQAKPRVESHALERSSDGVLATPGHLDNRG</sequence>
<protein>
    <recommendedName>
        <fullName evidence="3">Phosphatidic acid phosphatase type 2/haloperoxidase domain-containing protein</fullName>
    </recommendedName>
</protein>
<dbReference type="SMART" id="SM00014">
    <property type="entry name" value="acidPPc"/>
    <property type="match status" value="2"/>
</dbReference>
<dbReference type="InterPro" id="IPR000326">
    <property type="entry name" value="PAP2/HPO"/>
</dbReference>
<keyword evidence="2" id="KW-0472">Membrane</keyword>
<feature type="transmembrane region" description="Helical" evidence="2">
    <location>
        <begin position="255"/>
        <end position="274"/>
    </location>
</feature>
<feature type="transmembrane region" description="Helical" evidence="2">
    <location>
        <begin position="70"/>
        <end position="88"/>
    </location>
</feature>
<dbReference type="SUPFAM" id="SSF48317">
    <property type="entry name" value="Acid phosphatase/Vanadium-dependent haloperoxidase"/>
    <property type="match status" value="2"/>
</dbReference>
<dbReference type="Proteomes" id="UP001500655">
    <property type="component" value="Unassembled WGS sequence"/>
</dbReference>
<feature type="transmembrane region" description="Helical" evidence="2">
    <location>
        <begin position="95"/>
        <end position="117"/>
    </location>
</feature>
<keyword evidence="2" id="KW-0812">Transmembrane</keyword>
<keyword evidence="5" id="KW-1185">Reference proteome</keyword>
<evidence type="ECO:0000259" key="3">
    <source>
        <dbReference type="SMART" id="SM00014"/>
    </source>
</evidence>
<feature type="transmembrane region" description="Helical" evidence="2">
    <location>
        <begin position="315"/>
        <end position="333"/>
    </location>
</feature>
<feature type="compositionally biased region" description="Basic and acidic residues" evidence="1">
    <location>
        <begin position="501"/>
        <end position="512"/>
    </location>
</feature>
<feature type="transmembrane region" description="Helical" evidence="2">
    <location>
        <begin position="436"/>
        <end position="454"/>
    </location>
</feature>